<dbReference type="AlphaFoldDB" id="A0A5N8WU66"/>
<comment type="caution">
    <text evidence="6">The sequence shown here is derived from an EMBL/GenBank/DDBJ whole genome shotgun (WGS) entry which is preliminary data.</text>
</comment>
<feature type="compositionally biased region" description="Low complexity" evidence="4">
    <location>
        <begin position="1"/>
        <end position="16"/>
    </location>
</feature>
<gene>
    <name evidence="6" type="ORF">FPZ41_21125</name>
</gene>
<evidence type="ECO:0000259" key="5">
    <source>
        <dbReference type="Pfam" id="PF08386"/>
    </source>
</evidence>
<dbReference type="Pfam" id="PF08386">
    <property type="entry name" value="Abhydrolase_4"/>
    <property type="match status" value="1"/>
</dbReference>
<dbReference type="GO" id="GO:0016787">
    <property type="term" value="F:hydrolase activity"/>
    <property type="evidence" value="ECO:0007669"/>
    <property type="project" value="UniProtKB-KW"/>
</dbReference>
<feature type="region of interest" description="Disordered" evidence="4">
    <location>
        <begin position="1"/>
        <end position="36"/>
    </location>
</feature>
<evidence type="ECO:0000256" key="1">
    <source>
        <dbReference type="ARBA" id="ARBA00010088"/>
    </source>
</evidence>
<feature type="region of interest" description="Disordered" evidence="4">
    <location>
        <begin position="59"/>
        <end position="78"/>
    </location>
</feature>
<keyword evidence="7" id="KW-1185">Reference proteome</keyword>
<protein>
    <submittedName>
        <fullName evidence="6">Alpha/beta fold hydrolase</fullName>
    </submittedName>
</protein>
<dbReference type="Gene3D" id="3.40.50.1820">
    <property type="entry name" value="alpha/beta hydrolase"/>
    <property type="match status" value="1"/>
</dbReference>
<organism evidence="6 7">
    <name type="scientific">Streptomyces acidicola</name>
    <dbReference type="NCBI Taxonomy" id="2596892"/>
    <lineage>
        <taxon>Bacteria</taxon>
        <taxon>Bacillati</taxon>
        <taxon>Actinomycetota</taxon>
        <taxon>Actinomycetes</taxon>
        <taxon>Kitasatosporales</taxon>
        <taxon>Streptomycetaceae</taxon>
        <taxon>Streptomyces</taxon>
    </lineage>
</organism>
<dbReference type="PANTHER" id="PTHR43248">
    <property type="entry name" value="2-SUCCINYL-6-HYDROXY-2,4-CYCLOHEXADIENE-1-CARBOXYLATE SYNTHASE"/>
    <property type="match status" value="1"/>
</dbReference>
<dbReference type="InterPro" id="IPR006311">
    <property type="entry name" value="TAT_signal"/>
</dbReference>
<dbReference type="InterPro" id="IPR029058">
    <property type="entry name" value="AB_hydrolase_fold"/>
</dbReference>
<reference evidence="6 7" key="1">
    <citation type="submission" date="2019-09" db="EMBL/GenBank/DDBJ databases">
        <authorList>
            <person name="Duangmal K."/>
            <person name="Teo W.F.A."/>
            <person name="Lipun K."/>
        </authorList>
    </citation>
    <scope>NUCLEOTIDE SEQUENCE [LARGE SCALE GENOMIC DNA]</scope>
    <source>
        <strain evidence="6 7">K1PN6</strain>
    </source>
</reference>
<dbReference type="Proteomes" id="UP000373149">
    <property type="component" value="Unassembled WGS sequence"/>
</dbReference>
<dbReference type="EMBL" id="VMNX01000078">
    <property type="protein sequence ID" value="MPY50943.1"/>
    <property type="molecule type" value="Genomic_DNA"/>
</dbReference>
<evidence type="ECO:0000256" key="3">
    <source>
        <dbReference type="ARBA" id="ARBA00022801"/>
    </source>
</evidence>
<dbReference type="PANTHER" id="PTHR43248:SF29">
    <property type="entry name" value="TRIPEPTIDYL AMINOPEPTIDASE"/>
    <property type="match status" value="1"/>
</dbReference>
<feature type="domain" description="Peptidase S33 tripeptidyl aminopeptidase-like C-terminal" evidence="5">
    <location>
        <begin position="456"/>
        <end position="548"/>
    </location>
</feature>
<comment type="similarity">
    <text evidence="1">Belongs to the peptidase S33 family.</text>
</comment>
<proteinExistence type="inferred from homology"/>
<evidence type="ECO:0000313" key="6">
    <source>
        <dbReference type="EMBL" id="MPY50943.1"/>
    </source>
</evidence>
<dbReference type="InterPro" id="IPR051601">
    <property type="entry name" value="Serine_prot/Carboxylest_S33"/>
</dbReference>
<evidence type="ECO:0000256" key="4">
    <source>
        <dbReference type="SAM" id="MobiDB-lite"/>
    </source>
</evidence>
<keyword evidence="2" id="KW-0732">Signal</keyword>
<dbReference type="PROSITE" id="PS51318">
    <property type="entry name" value="TAT"/>
    <property type="match status" value="1"/>
</dbReference>
<dbReference type="RefSeq" id="WP_152864849.1">
    <property type="nucleotide sequence ID" value="NZ_VMNX01000078.1"/>
</dbReference>
<evidence type="ECO:0000313" key="7">
    <source>
        <dbReference type="Proteomes" id="UP000373149"/>
    </source>
</evidence>
<evidence type="ECO:0000256" key="2">
    <source>
        <dbReference type="ARBA" id="ARBA00022729"/>
    </source>
</evidence>
<accession>A0A5N8WU66</accession>
<dbReference type="SUPFAM" id="SSF53474">
    <property type="entry name" value="alpha/beta-Hydrolases"/>
    <property type="match status" value="1"/>
</dbReference>
<dbReference type="InterPro" id="IPR013595">
    <property type="entry name" value="Pept_S33_TAP-like_C"/>
</dbReference>
<sequence>MTISHPAPSSAALSPALSPPARPEPDARAWSTPRRSLRRVTRTLAVGALAATMGMAASPTLAQASPERSPSPVPAVTGDAPVSLRRFVEQRPSWTDCDHKELDEAGARCATIRVPLDYRHPEGRTLTIGFSRIKATDTRNRIGLMMHNSGGPGGITLDMPLLDAPAMGKELAARYDLIGMDPRGVGRSSPLRCGTSGHWLRSAGYDTEGFRAQARYEADLVKSCQRKYGKDLSYLGHFTTRNTARDMDLLRAVLGERKTSYFGISYGTYLGTVYAKMFPSRVDRLLLDSAIDPAQWYVAGFRDATAANEAYLDTWAAWAARRHDTYGLGESAAKVRATVEGIALQAARTPFKVGPYTADGQQVPQALAMTMADDREFARTAETARVLHDAARGRTVEPTETLRAALGPPDDESEVQNSLQMALQCADRAAPRDLPWYRNNVERSRATAPLFGPLFNGVHPCAFWPSEPLEPPVTSGNDVPGLIVQATGDTRTSYANGQGLHQKMPNSRLITLKAQVHGVYALYPNRCVDQQVNDYLRTGELPARDTVCEKDPADAVGR</sequence>
<name>A0A5N8WU66_9ACTN</name>
<keyword evidence="3 6" id="KW-0378">Hydrolase</keyword>